<reference evidence="2 3" key="1">
    <citation type="submission" date="2015-02" db="EMBL/GenBank/DDBJ databases">
        <title>Nostoc linckia genome annotation.</title>
        <authorList>
            <person name="Zhou Z."/>
        </authorList>
    </citation>
    <scope>NUCLEOTIDE SEQUENCE [LARGE SCALE GENOMIC DNA]</scope>
    <source>
        <strain evidence="3">z8</strain>
    </source>
</reference>
<sequence length="64" mass="6693">MGHWGGSAVLGSPQVEQLPSLGMGRDKGDGAGGQGRIITSSHKSQVTNPQPPVPSPKFGIWVKW</sequence>
<comment type="caution">
    <text evidence="2">The sequence shown here is derived from an EMBL/GenBank/DDBJ whole genome shotgun (WGS) entry which is preliminary data.</text>
</comment>
<organism evidence="2 3">
    <name type="scientific">Nostoc linckia z8</name>
    <dbReference type="NCBI Taxonomy" id="1628746"/>
    <lineage>
        <taxon>Bacteria</taxon>
        <taxon>Bacillati</taxon>
        <taxon>Cyanobacteriota</taxon>
        <taxon>Cyanophyceae</taxon>
        <taxon>Nostocales</taxon>
        <taxon>Nostocaceae</taxon>
        <taxon>Nostoc</taxon>
    </lineage>
</organism>
<name>A0A9Q5Z708_NOSLI</name>
<dbReference type="EMBL" id="LAHD01000121">
    <property type="protein sequence ID" value="PHJ96945.1"/>
    <property type="molecule type" value="Genomic_DNA"/>
</dbReference>
<proteinExistence type="predicted"/>
<gene>
    <name evidence="2" type="ORF">VF08_29600</name>
</gene>
<feature type="compositionally biased region" description="Polar residues" evidence="1">
    <location>
        <begin position="37"/>
        <end position="48"/>
    </location>
</feature>
<dbReference type="Proteomes" id="UP000222310">
    <property type="component" value="Unassembled WGS sequence"/>
</dbReference>
<evidence type="ECO:0000256" key="1">
    <source>
        <dbReference type="SAM" id="MobiDB-lite"/>
    </source>
</evidence>
<protein>
    <submittedName>
        <fullName evidence="2">Uncharacterized protein</fullName>
    </submittedName>
</protein>
<accession>A0A9Q5Z708</accession>
<evidence type="ECO:0000313" key="2">
    <source>
        <dbReference type="EMBL" id="PHJ96945.1"/>
    </source>
</evidence>
<dbReference type="AlphaFoldDB" id="A0A9Q5Z708"/>
<evidence type="ECO:0000313" key="3">
    <source>
        <dbReference type="Proteomes" id="UP000222310"/>
    </source>
</evidence>
<feature type="region of interest" description="Disordered" evidence="1">
    <location>
        <begin position="1"/>
        <end position="64"/>
    </location>
</feature>